<proteinExistence type="predicted"/>
<evidence type="ECO:0000313" key="2">
    <source>
        <dbReference type="EMBL" id="SFI11125.1"/>
    </source>
</evidence>
<dbReference type="SUPFAM" id="SSF54593">
    <property type="entry name" value="Glyoxalase/Bleomycin resistance protein/Dihydroxybiphenyl dioxygenase"/>
    <property type="match status" value="1"/>
</dbReference>
<organism evidence="2 3">
    <name type="scientific">Albimonas pacifica</name>
    <dbReference type="NCBI Taxonomy" id="1114924"/>
    <lineage>
        <taxon>Bacteria</taxon>
        <taxon>Pseudomonadati</taxon>
        <taxon>Pseudomonadota</taxon>
        <taxon>Alphaproteobacteria</taxon>
        <taxon>Rhodobacterales</taxon>
        <taxon>Paracoccaceae</taxon>
        <taxon>Albimonas</taxon>
    </lineage>
</organism>
<dbReference type="InterPro" id="IPR037523">
    <property type="entry name" value="VOC_core"/>
</dbReference>
<reference evidence="2 3" key="1">
    <citation type="submission" date="2016-10" db="EMBL/GenBank/DDBJ databases">
        <authorList>
            <person name="de Groot N.N."/>
        </authorList>
    </citation>
    <scope>NUCLEOTIDE SEQUENCE [LARGE SCALE GENOMIC DNA]</scope>
    <source>
        <strain evidence="2 3">CGMCC 1.11030</strain>
    </source>
</reference>
<dbReference type="Proteomes" id="UP000199377">
    <property type="component" value="Unassembled WGS sequence"/>
</dbReference>
<feature type="domain" description="VOC" evidence="1">
    <location>
        <begin position="111"/>
        <end position="220"/>
    </location>
</feature>
<keyword evidence="2" id="KW-0456">Lyase</keyword>
<dbReference type="PROSITE" id="PS51819">
    <property type="entry name" value="VOC"/>
    <property type="match status" value="1"/>
</dbReference>
<evidence type="ECO:0000259" key="1">
    <source>
        <dbReference type="PROSITE" id="PS51819"/>
    </source>
</evidence>
<name>A0A1I3FIT8_9RHOB</name>
<dbReference type="CDD" id="cd06587">
    <property type="entry name" value="VOC"/>
    <property type="match status" value="1"/>
</dbReference>
<protein>
    <submittedName>
        <fullName evidence="2">Lactoylglutathione lyase</fullName>
    </submittedName>
</protein>
<dbReference type="InterPro" id="IPR004360">
    <property type="entry name" value="Glyas_Fos-R_dOase_dom"/>
</dbReference>
<gene>
    <name evidence="2" type="ORF">SAMN05216258_104313</name>
</gene>
<dbReference type="InterPro" id="IPR029068">
    <property type="entry name" value="Glyas_Bleomycin-R_OHBP_Dase"/>
</dbReference>
<dbReference type="Gene3D" id="3.10.180.10">
    <property type="entry name" value="2,3-Dihydroxybiphenyl 1,2-Dioxygenase, domain 1"/>
    <property type="match status" value="1"/>
</dbReference>
<sequence length="231" mass="24673">MSAVPAPAFDRPAFAKPAFDVGMATNALEAHQRFWREEAGLAYDHLARLGGGFHQHRWRQGASIVKVNHSRAALADEPPGGYVGLTLAAPRSATLVSPDGLPVTLAPGAPASLHLHVRTADLDGFRRFYGEVLGLEPSGADAFRLGESLISATPGAAPPRADRFARGLRYMTVQIFDCDAATAAAERLGAEVGQPPRTLGAVRFSFLRDPDGNWIELSERGSLTGRDPRPD</sequence>
<dbReference type="STRING" id="1114924.SAMN05216258_104313"/>
<dbReference type="GO" id="GO:0016829">
    <property type="term" value="F:lyase activity"/>
    <property type="evidence" value="ECO:0007669"/>
    <property type="project" value="UniProtKB-KW"/>
</dbReference>
<evidence type="ECO:0000313" key="3">
    <source>
        <dbReference type="Proteomes" id="UP000199377"/>
    </source>
</evidence>
<accession>A0A1I3FIT8</accession>
<dbReference type="EMBL" id="FOQH01000004">
    <property type="protein sequence ID" value="SFI11125.1"/>
    <property type="molecule type" value="Genomic_DNA"/>
</dbReference>
<dbReference type="Pfam" id="PF00903">
    <property type="entry name" value="Glyoxalase"/>
    <property type="match status" value="1"/>
</dbReference>
<dbReference type="AlphaFoldDB" id="A0A1I3FIT8"/>
<keyword evidence="3" id="KW-1185">Reference proteome</keyword>